<dbReference type="EC" id="3.1.-.-" evidence="5"/>
<feature type="domain" description="YqgF/RNase H-like" evidence="6">
    <location>
        <begin position="6"/>
        <end position="104"/>
    </location>
</feature>
<dbReference type="CDD" id="cd16964">
    <property type="entry name" value="YqgF"/>
    <property type="match status" value="1"/>
</dbReference>
<keyword evidence="3 5" id="KW-0540">Nuclease</keyword>
<dbReference type="InterPro" id="IPR012337">
    <property type="entry name" value="RNaseH-like_sf"/>
</dbReference>
<dbReference type="InterPro" id="IPR005227">
    <property type="entry name" value="YqgF"/>
</dbReference>
<keyword evidence="4 5" id="KW-0378">Hydrolase</keyword>
<evidence type="ECO:0000313" key="8">
    <source>
        <dbReference type="Proteomes" id="UP000178127"/>
    </source>
</evidence>
<evidence type="ECO:0000256" key="4">
    <source>
        <dbReference type="ARBA" id="ARBA00022801"/>
    </source>
</evidence>
<sequence length="143" mass="16001">MNEQQEIILGVDYGEKTIGLALGRNGLASPLKIIQDGRDLTAVNEIYKTALINKCSKIIVGLPLSSSGKETSLSRKVRHFVKLMKVYIKTPIFFEDEFNTSKEALKEAAAIDLSRNKRKMIDHYSAALILKNYFNGKNDINPV</sequence>
<evidence type="ECO:0000256" key="3">
    <source>
        <dbReference type="ARBA" id="ARBA00022722"/>
    </source>
</evidence>
<dbReference type="PANTHER" id="PTHR33317">
    <property type="entry name" value="POLYNUCLEOTIDYL TRANSFERASE, RIBONUCLEASE H-LIKE SUPERFAMILY PROTEIN"/>
    <property type="match status" value="1"/>
</dbReference>
<comment type="similarity">
    <text evidence="5">Belongs to the YqgF HJR family.</text>
</comment>
<evidence type="ECO:0000256" key="1">
    <source>
        <dbReference type="ARBA" id="ARBA00022490"/>
    </source>
</evidence>
<reference evidence="7 8" key="1">
    <citation type="journal article" date="2016" name="Nat. Commun.">
        <title>Thousands of microbial genomes shed light on interconnected biogeochemical processes in an aquifer system.</title>
        <authorList>
            <person name="Anantharaman K."/>
            <person name="Brown C.T."/>
            <person name="Hug L.A."/>
            <person name="Sharon I."/>
            <person name="Castelle C.J."/>
            <person name="Probst A.J."/>
            <person name="Thomas B.C."/>
            <person name="Singh A."/>
            <person name="Wilkins M.J."/>
            <person name="Karaoz U."/>
            <person name="Brodie E.L."/>
            <person name="Williams K.H."/>
            <person name="Hubbard S.S."/>
            <person name="Banfield J.F."/>
        </authorList>
    </citation>
    <scope>NUCLEOTIDE SEQUENCE [LARGE SCALE GENOMIC DNA]</scope>
</reference>
<protein>
    <recommendedName>
        <fullName evidence="5">Putative pre-16S rRNA nuclease</fullName>
        <ecNumber evidence="5">3.1.-.-</ecNumber>
    </recommendedName>
</protein>
<dbReference type="GO" id="GO:0005737">
    <property type="term" value="C:cytoplasm"/>
    <property type="evidence" value="ECO:0007669"/>
    <property type="project" value="UniProtKB-SubCell"/>
</dbReference>
<dbReference type="STRING" id="1802620.A3D91_03285"/>
<dbReference type="GO" id="GO:0004518">
    <property type="term" value="F:nuclease activity"/>
    <property type="evidence" value="ECO:0007669"/>
    <property type="project" value="UniProtKB-KW"/>
</dbReference>
<proteinExistence type="inferred from homology"/>
<dbReference type="PANTHER" id="PTHR33317:SF4">
    <property type="entry name" value="POLYNUCLEOTIDYL TRANSFERASE, RIBONUCLEASE H-LIKE SUPERFAMILY PROTEIN"/>
    <property type="match status" value="1"/>
</dbReference>
<dbReference type="AlphaFoldDB" id="A0A1F4V652"/>
<dbReference type="SMART" id="SM00732">
    <property type="entry name" value="YqgFc"/>
    <property type="match status" value="1"/>
</dbReference>
<name>A0A1F4V652_UNCKA</name>
<evidence type="ECO:0000313" key="7">
    <source>
        <dbReference type="EMBL" id="OGC52668.1"/>
    </source>
</evidence>
<dbReference type="GO" id="GO:0000967">
    <property type="term" value="P:rRNA 5'-end processing"/>
    <property type="evidence" value="ECO:0007669"/>
    <property type="project" value="UniProtKB-UniRule"/>
</dbReference>
<accession>A0A1F4V652</accession>
<dbReference type="EMBL" id="MEVD01000022">
    <property type="protein sequence ID" value="OGC52668.1"/>
    <property type="molecule type" value="Genomic_DNA"/>
</dbReference>
<evidence type="ECO:0000259" key="6">
    <source>
        <dbReference type="SMART" id="SM00732"/>
    </source>
</evidence>
<keyword evidence="2 5" id="KW-0690">Ribosome biogenesis</keyword>
<comment type="subcellular location">
    <subcellularLocation>
        <location evidence="5">Cytoplasm</location>
    </subcellularLocation>
</comment>
<evidence type="ECO:0000256" key="5">
    <source>
        <dbReference type="HAMAP-Rule" id="MF_00651"/>
    </source>
</evidence>
<dbReference type="NCBIfam" id="TIGR00250">
    <property type="entry name" value="RNAse_H_YqgF"/>
    <property type="match status" value="1"/>
</dbReference>
<comment type="caution">
    <text evidence="7">The sequence shown here is derived from an EMBL/GenBank/DDBJ whole genome shotgun (WGS) entry which is preliminary data.</text>
</comment>
<dbReference type="InterPro" id="IPR006641">
    <property type="entry name" value="YqgF/RNaseH-like_dom"/>
</dbReference>
<dbReference type="Gene3D" id="3.30.420.140">
    <property type="entry name" value="YqgF/RNase H-like domain"/>
    <property type="match status" value="1"/>
</dbReference>
<organism evidence="7 8">
    <name type="scientific">candidate division WWE3 bacterium RIFCSPHIGHO2_02_FULL_38_14</name>
    <dbReference type="NCBI Taxonomy" id="1802620"/>
    <lineage>
        <taxon>Bacteria</taxon>
        <taxon>Katanobacteria</taxon>
    </lineage>
</organism>
<dbReference type="GO" id="GO:0016788">
    <property type="term" value="F:hydrolase activity, acting on ester bonds"/>
    <property type="evidence" value="ECO:0007669"/>
    <property type="project" value="UniProtKB-UniRule"/>
</dbReference>
<keyword evidence="1 5" id="KW-0963">Cytoplasm</keyword>
<comment type="function">
    <text evidence="5">Could be a nuclease involved in processing of the 5'-end of pre-16S rRNA.</text>
</comment>
<dbReference type="HAMAP" id="MF_00651">
    <property type="entry name" value="Nuclease_YqgF"/>
    <property type="match status" value="1"/>
</dbReference>
<dbReference type="Pfam" id="PF03652">
    <property type="entry name" value="RuvX"/>
    <property type="match status" value="1"/>
</dbReference>
<dbReference type="InterPro" id="IPR037027">
    <property type="entry name" value="YqgF/RNaseH-like_dom_sf"/>
</dbReference>
<gene>
    <name evidence="7" type="ORF">A3D91_03285</name>
</gene>
<evidence type="ECO:0000256" key="2">
    <source>
        <dbReference type="ARBA" id="ARBA00022517"/>
    </source>
</evidence>
<dbReference type="SUPFAM" id="SSF53098">
    <property type="entry name" value="Ribonuclease H-like"/>
    <property type="match status" value="1"/>
</dbReference>
<dbReference type="Proteomes" id="UP000178127">
    <property type="component" value="Unassembled WGS sequence"/>
</dbReference>